<dbReference type="EMBL" id="NFHO01000005">
    <property type="protein sequence ID" value="OUN43009.1"/>
    <property type="molecule type" value="Genomic_DNA"/>
</dbReference>
<feature type="transmembrane region" description="Helical" evidence="9">
    <location>
        <begin position="141"/>
        <end position="159"/>
    </location>
</feature>
<protein>
    <submittedName>
        <fullName evidence="10">Amino acid permease</fullName>
    </submittedName>
</protein>
<evidence type="ECO:0000256" key="4">
    <source>
        <dbReference type="ARBA" id="ARBA00022475"/>
    </source>
</evidence>
<proteinExistence type="inferred from homology"/>
<dbReference type="GO" id="GO:0005886">
    <property type="term" value="C:plasma membrane"/>
    <property type="evidence" value="ECO:0007669"/>
    <property type="project" value="UniProtKB-SubCell"/>
</dbReference>
<feature type="transmembrane region" description="Helical" evidence="9">
    <location>
        <begin position="435"/>
        <end position="453"/>
    </location>
</feature>
<keyword evidence="8 9" id="KW-0472">Membrane</keyword>
<feature type="transmembrane region" description="Helical" evidence="9">
    <location>
        <begin position="407"/>
        <end position="429"/>
    </location>
</feature>
<comment type="caution">
    <text evidence="10">The sequence shown here is derived from an EMBL/GenBank/DDBJ whole genome shotgun (WGS) entry which is preliminary data.</text>
</comment>
<gene>
    <name evidence="10" type="ORF">B5G21_05210</name>
</gene>
<reference evidence="11" key="1">
    <citation type="submission" date="2017-04" db="EMBL/GenBank/DDBJ databases">
        <title>Function of individual gut microbiota members based on whole genome sequencing of pure cultures obtained from chicken caecum.</title>
        <authorList>
            <person name="Medvecky M."/>
            <person name="Cejkova D."/>
            <person name="Polansky O."/>
            <person name="Karasova D."/>
            <person name="Kubasova T."/>
            <person name="Cizek A."/>
            <person name="Rychlik I."/>
        </authorList>
    </citation>
    <scope>NUCLEOTIDE SEQUENCE [LARGE SCALE GENOMIC DNA]</scope>
    <source>
        <strain evidence="11">An70</strain>
    </source>
</reference>
<dbReference type="PANTHER" id="PTHR42770:SF4">
    <property type="entry name" value="ARGININE_ORNITHINE ANTIPORTER-RELATED"/>
    <property type="match status" value="1"/>
</dbReference>
<evidence type="ECO:0000256" key="5">
    <source>
        <dbReference type="ARBA" id="ARBA00022692"/>
    </source>
</evidence>
<dbReference type="InterPro" id="IPR002293">
    <property type="entry name" value="AA/rel_permease1"/>
</dbReference>
<comment type="subcellular location">
    <subcellularLocation>
        <location evidence="1">Cell membrane</location>
        <topology evidence="1">Multi-pass membrane protein</topology>
    </subcellularLocation>
</comment>
<evidence type="ECO:0000256" key="2">
    <source>
        <dbReference type="ARBA" id="ARBA00008220"/>
    </source>
</evidence>
<keyword evidence="6" id="KW-0029">Amino-acid transport</keyword>
<accession>A0A1Y3U9D0</accession>
<dbReference type="InterPro" id="IPR004754">
    <property type="entry name" value="Amino_acid_antiprt"/>
</dbReference>
<feature type="transmembrane region" description="Helical" evidence="9">
    <location>
        <begin position="211"/>
        <end position="236"/>
    </location>
</feature>
<feature type="transmembrane region" description="Helical" evidence="9">
    <location>
        <begin position="89"/>
        <end position="111"/>
    </location>
</feature>
<feature type="transmembrane region" description="Helical" evidence="9">
    <location>
        <begin position="291"/>
        <end position="318"/>
    </location>
</feature>
<comment type="similarity">
    <text evidence="2">Belongs to the amino acid-polyamine-organocation (APC) superfamily. Basic amino acid/polyamine antiporter (APA) (TC 2.A.3.2) family.</text>
</comment>
<name>A0A1Y3U9D0_9ACTN</name>
<feature type="transmembrane region" description="Helical" evidence="9">
    <location>
        <begin position="344"/>
        <end position="366"/>
    </location>
</feature>
<feature type="transmembrane region" description="Helical" evidence="9">
    <location>
        <begin position="248"/>
        <end position="271"/>
    </location>
</feature>
<dbReference type="Gene3D" id="1.20.1740.10">
    <property type="entry name" value="Amino acid/polyamine transporter I"/>
    <property type="match status" value="1"/>
</dbReference>
<feature type="transmembrane region" description="Helical" evidence="9">
    <location>
        <begin position="56"/>
        <end position="77"/>
    </location>
</feature>
<dbReference type="InterPro" id="IPR050367">
    <property type="entry name" value="APC_superfamily"/>
</dbReference>
<evidence type="ECO:0000256" key="6">
    <source>
        <dbReference type="ARBA" id="ARBA00022970"/>
    </source>
</evidence>
<dbReference type="GO" id="GO:0006865">
    <property type="term" value="P:amino acid transport"/>
    <property type="evidence" value="ECO:0007669"/>
    <property type="project" value="UniProtKB-KW"/>
</dbReference>
<dbReference type="AlphaFoldDB" id="A0A1Y3U9D0"/>
<evidence type="ECO:0000256" key="7">
    <source>
        <dbReference type="ARBA" id="ARBA00022989"/>
    </source>
</evidence>
<feature type="transmembrane region" description="Helical" evidence="9">
    <location>
        <begin position="372"/>
        <end position="395"/>
    </location>
</feature>
<dbReference type="PIRSF" id="PIRSF006060">
    <property type="entry name" value="AA_transporter"/>
    <property type="match status" value="1"/>
</dbReference>
<dbReference type="eggNOG" id="COG0531">
    <property type="taxonomic scope" value="Bacteria"/>
</dbReference>
<evidence type="ECO:0000256" key="8">
    <source>
        <dbReference type="ARBA" id="ARBA00023136"/>
    </source>
</evidence>
<organism evidence="10 11">
    <name type="scientific">Enorma massiliensis</name>
    <dbReference type="NCBI Taxonomy" id="1472761"/>
    <lineage>
        <taxon>Bacteria</taxon>
        <taxon>Bacillati</taxon>
        <taxon>Actinomycetota</taxon>
        <taxon>Coriobacteriia</taxon>
        <taxon>Coriobacteriales</taxon>
        <taxon>Coriobacteriaceae</taxon>
        <taxon>Enorma</taxon>
    </lineage>
</organism>
<evidence type="ECO:0000256" key="1">
    <source>
        <dbReference type="ARBA" id="ARBA00004651"/>
    </source>
</evidence>
<sequence length="493" mass="52327">MAQDHEVVERVGDDGIIDPNGLDLFRLTMMVITASICGGIFSLAGDMAAGGANSGAVIVSWAICFIGVFALMMVFNGLSQARPDLTGGIYAYAAAGFGDYVGFNSAWGYWISACLSNVSFALLLFSALGYFFPVFGEGNNMISIICASVFLWFLTFLVTRGVKEAAGINTIVTLAKLVPLGMFVLSIVLLGKFNPDIFMDNFWGEPGGPSFGEQVVSTMIALVWVFTGIEGAVVISGRAKYVKDVGRATAFGFIAVFVLYLIISLLSLGIMPREEMAQLATPSMAGILEHAIGPVGAAVVNLGVVLSLVGAMLGYVIIASETPFEAARQGSFPKSFAKTNDRGAPIVTVLVSSSITQLFLVLSAVAASTYQFFYSCAVNTILIPYVCSAAYYMVIGWKNEHLDDPRAPKLATARFFGTLGFIYTIFLVWSTGLQGVMITTILFAPGILVYAAGEKGRGKPVLPAAHDKVIALVVVIVALISLYLHFSGIAPIV</sequence>
<dbReference type="RefSeq" id="WP_087186313.1">
    <property type="nucleotide sequence ID" value="NZ_NFHO01000005.1"/>
</dbReference>
<keyword evidence="3" id="KW-0813">Transport</keyword>
<dbReference type="Proteomes" id="UP000196560">
    <property type="component" value="Unassembled WGS sequence"/>
</dbReference>
<evidence type="ECO:0000256" key="3">
    <source>
        <dbReference type="ARBA" id="ARBA00022448"/>
    </source>
</evidence>
<feature type="transmembrane region" description="Helical" evidence="9">
    <location>
        <begin position="465"/>
        <end position="486"/>
    </location>
</feature>
<dbReference type="GO" id="GO:0022857">
    <property type="term" value="F:transmembrane transporter activity"/>
    <property type="evidence" value="ECO:0007669"/>
    <property type="project" value="InterPro"/>
</dbReference>
<evidence type="ECO:0000256" key="9">
    <source>
        <dbReference type="SAM" id="Phobius"/>
    </source>
</evidence>
<keyword evidence="7 9" id="KW-1133">Transmembrane helix</keyword>
<feature type="transmembrane region" description="Helical" evidence="9">
    <location>
        <begin position="171"/>
        <end position="191"/>
    </location>
</feature>
<evidence type="ECO:0000313" key="11">
    <source>
        <dbReference type="Proteomes" id="UP000196560"/>
    </source>
</evidence>
<dbReference type="NCBIfam" id="TIGR00905">
    <property type="entry name" value="2A0302"/>
    <property type="match status" value="1"/>
</dbReference>
<keyword evidence="11" id="KW-1185">Reference proteome</keyword>
<evidence type="ECO:0000313" key="10">
    <source>
        <dbReference type="EMBL" id="OUN43009.1"/>
    </source>
</evidence>
<dbReference type="Pfam" id="PF13520">
    <property type="entry name" value="AA_permease_2"/>
    <property type="match status" value="1"/>
</dbReference>
<keyword evidence="4" id="KW-1003">Cell membrane</keyword>
<keyword evidence="5 9" id="KW-0812">Transmembrane</keyword>
<dbReference type="PANTHER" id="PTHR42770">
    <property type="entry name" value="AMINO ACID TRANSPORTER-RELATED"/>
    <property type="match status" value="1"/>
</dbReference>
<feature type="transmembrane region" description="Helical" evidence="9">
    <location>
        <begin position="118"/>
        <end position="135"/>
    </location>
</feature>
<feature type="transmembrane region" description="Helical" evidence="9">
    <location>
        <begin position="24"/>
        <end position="44"/>
    </location>
</feature>
<dbReference type="STRING" id="1118060.GCA_000311845_01414"/>